<keyword evidence="5" id="KW-1185">Reference proteome</keyword>
<evidence type="ECO:0000313" key="5">
    <source>
        <dbReference type="Proteomes" id="UP000223913"/>
    </source>
</evidence>
<dbReference type="PROSITE" id="PS51688">
    <property type="entry name" value="ICA"/>
    <property type="match status" value="1"/>
</dbReference>
<dbReference type="OrthoDB" id="9803616at2"/>
<evidence type="ECO:0000259" key="3">
    <source>
        <dbReference type="PROSITE" id="PS51688"/>
    </source>
</evidence>
<dbReference type="InterPro" id="IPR036388">
    <property type="entry name" value="WH-like_DNA-bd_sf"/>
</dbReference>
<dbReference type="InterPro" id="IPR030392">
    <property type="entry name" value="S74_ICA"/>
</dbReference>
<dbReference type="AlphaFoldDB" id="A0A2D0NAT7"/>
<feature type="domain" description="Peptidase S74" evidence="3">
    <location>
        <begin position="318"/>
        <end position="431"/>
    </location>
</feature>
<name>A0A2D0NAT7_FLAN2</name>
<keyword evidence="2" id="KW-0732">Signal</keyword>
<feature type="chain" id="PRO_5012677567" description="Peptidase S74 domain-containing protein" evidence="2">
    <location>
        <begin position="21"/>
        <end position="562"/>
    </location>
</feature>
<dbReference type="Pfam" id="PF13884">
    <property type="entry name" value="Peptidase_S74"/>
    <property type="match status" value="1"/>
</dbReference>
<gene>
    <name evidence="4" type="ORF">CRP01_15915</name>
</gene>
<evidence type="ECO:0000256" key="2">
    <source>
        <dbReference type="SAM" id="SignalP"/>
    </source>
</evidence>
<feature type="signal peptide" evidence="2">
    <location>
        <begin position="1"/>
        <end position="20"/>
    </location>
</feature>
<evidence type="ECO:0000313" key="4">
    <source>
        <dbReference type="EMBL" id="PHN05480.1"/>
    </source>
</evidence>
<dbReference type="EMBL" id="PDUD01000021">
    <property type="protein sequence ID" value="PHN05480.1"/>
    <property type="molecule type" value="Genomic_DNA"/>
</dbReference>
<comment type="caution">
    <text evidence="4">The sequence shown here is derived from an EMBL/GenBank/DDBJ whole genome shotgun (WGS) entry which is preliminary data.</text>
</comment>
<accession>A0A2D0NAT7</accession>
<keyword evidence="1" id="KW-0175">Coiled coil</keyword>
<evidence type="ECO:0000256" key="1">
    <source>
        <dbReference type="SAM" id="Coils"/>
    </source>
</evidence>
<dbReference type="Proteomes" id="UP000223913">
    <property type="component" value="Unassembled WGS sequence"/>
</dbReference>
<protein>
    <recommendedName>
        <fullName evidence="3">Peptidase S74 domain-containing protein</fullName>
    </recommendedName>
</protein>
<feature type="coiled-coil region" evidence="1">
    <location>
        <begin position="410"/>
        <end position="458"/>
    </location>
</feature>
<proteinExistence type="predicted"/>
<dbReference type="RefSeq" id="WP_099151057.1">
    <property type="nucleotide sequence ID" value="NZ_PDUD01000021.1"/>
</dbReference>
<sequence>MKALFSCVFSLCIVISGASAQVQTKLLPGGLNIVDVTSTTLAGLNWEGQHFYLRNQAGKDSDLHLQSNGAMIFSTSGAKERMRILADGRIGIGIADASAQVGIYSNSTANSSQLLLTEATAEDFARLRFNNSNSAGFWQLGARSDVNPEVNFSFSDGQAETSILSLNGTNGTARIGPAAQFSPNAKLLVYNEDGGDQNNLGTNYDIYTRPAPSIWTRYGIYSYVSGAAEGVDITTQGQKIGLAVSARSSGSTKTAVSAYAGIGTGTNYGVHSTVNGIGGAESYAIYAQASGGNSTTSPPVWAGYFAGDVFSSGSYLPSDQKLKSGIRKADSSLDRLRQLQVSTYRYQSKYQQKMGLDQRSQTGFLAHEVEEVFPELTREVAQPLASPEEIAAGQEEAFLKFTGVNYVGFIPHLTLAIQEQQQQISEQEEQIKTQQEQIEEIQATNKLLLERLAQLETRLASTDAPASDPTSIHTLTSAELAQNAPNPFSQTTRIAYFVPEQVQRARMEILDAGGRLLKEIAIDNRGHGQVELQGQTLSAGQYTYRLILDGQVSASRQMVLTR</sequence>
<dbReference type="Gene3D" id="1.10.10.10">
    <property type="entry name" value="Winged helix-like DNA-binding domain superfamily/Winged helix DNA-binding domain"/>
    <property type="match status" value="1"/>
</dbReference>
<organism evidence="4 5">
    <name type="scientific">Flavilitoribacter nigricans (strain ATCC 23147 / DSM 23189 / NBRC 102662 / NCIMB 1420 / SS-2)</name>
    <name type="common">Lewinella nigricans</name>
    <dbReference type="NCBI Taxonomy" id="1122177"/>
    <lineage>
        <taxon>Bacteria</taxon>
        <taxon>Pseudomonadati</taxon>
        <taxon>Bacteroidota</taxon>
        <taxon>Saprospiria</taxon>
        <taxon>Saprospirales</taxon>
        <taxon>Lewinellaceae</taxon>
        <taxon>Flavilitoribacter</taxon>
    </lineage>
</organism>
<reference evidence="4 5" key="1">
    <citation type="submission" date="2017-10" db="EMBL/GenBank/DDBJ databases">
        <title>The draft genome sequence of Lewinella nigricans NBRC 102662.</title>
        <authorList>
            <person name="Wang K."/>
        </authorList>
    </citation>
    <scope>NUCLEOTIDE SEQUENCE [LARGE SCALE GENOMIC DNA]</scope>
    <source>
        <strain evidence="4 5">NBRC 102662</strain>
    </source>
</reference>